<dbReference type="GeneID" id="37018770"/>
<feature type="region of interest" description="Disordered" evidence="1">
    <location>
        <begin position="272"/>
        <end position="299"/>
    </location>
</feature>
<dbReference type="SMART" id="SM01155">
    <property type="entry name" value="DUF1713"/>
    <property type="match status" value="1"/>
</dbReference>
<dbReference type="Pfam" id="PF08213">
    <property type="entry name" value="COX24_C"/>
    <property type="match status" value="1"/>
</dbReference>
<dbReference type="RefSeq" id="XP_025357671.1">
    <property type="nucleotide sequence ID" value="XM_025496989.1"/>
</dbReference>
<feature type="compositionally biased region" description="Low complexity" evidence="1">
    <location>
        <begin position="77"/>
        <end position="105"/>
    </location>
</feature>
<feature type="region of interest" description="Disordered" evidence="1">
    <location>
        <begin position="77"/>
        <end position="124"/>
    </location>
</feature>
<dbReference type="OrthoDB" id="2554564at2759"/>
<keyword evidence="4" id="KW-1185">Reference proteome</keyword>
<organism evidence="3 4">
    <name type="scientific">Meira miltonrushii</name>
    <dbReference type="NCBI Taxonomy" id="1280837"/>
    <lineage>
        <taxon>Eukaryota</taxon>
        <taxon>Fungi</taxon>
        <taxon>Dikarya</taxon>
        <taxon>Basidiomycota</taxon>
        <taxon>Ustilaginomycotina</taxon>
        <taxon>Exobasidiomycetes</taxon>
        <taxon>Exobasidiales</taxon>
        <taxon>Brachybasidiaceae</taxon>
        <taxon>Meira</taxon>
    </lineage>
</organism>
<dbReference type="InterPro" id="IPR013177">
    <property type="entry name" value="Ribosomal_mS38_C"/>
</dbReference>
<feature type="compositionally biased region" description="Basic and acidic residues" evidence="1">
    <location>
        <begin position="484"/>
        <end position="493"/>
    </location>
</feature>
<feature type="region of interest" description="Disordered" evidence="1">
    <location>
        <begin position="15"/>
        <end position="62"/>
    </location>
</feature>
<evidence type="ECO:0000313" key="3">
    <source>
        <dbReference type="EMBL" id="PWN37369.1"/>
    </source>
</evidence>
<name>A0A316VIB1_9BASI</name>
<feature type="compositionally biased region" description="Basic residues" evidence="1">
    <location>
        <begin position="465"/>
        <end position="483"/>
    </location>
</feature>
<feature type="region of interest" description="Disordered" evidence="1">
    <location>
        <begin position="456"/>
        <end position="493"/>
    </location>
</feature>
<sequence length="493" mass="53688">MRNKVVPARALYRLVSQGQQQQQQQSATAAASSSSTSTSTSYSSARLPSSRISSSLASNARLSRAATVAARRRQEASLSASGSASAGGSTVSAGSSGTSSSSSSFSRRRRSSTSNAQQKKQDYDVPMIVVNPTVQHLWSQLSSASTNDMQKSPFRFETIQPQQTSLKNVALQKFFANQRPLLEHQVSSPSAADGMAQLFDQEGKEEGERLKSISAALMQTLHESGHISESDMEGATVVISAAPDMQTDYPRRIVDIEQERFASLLDRLANAKSSAKGGERVRKEAKELQSEQSRRKDVEEAVSSAIERGENPATAKALGSEADLVILGEPEGPNPSWARGTATYLAQSTRAFEPPSLPSFGKPGKSAVAKKGEELKLKSKDLSANIKIIDEREDDPNLLLSHAMVQATLPPALSWNRLVAKMDAATLKEGGSLSFVDVNSLDAELLPIMEKQSSEHQVVEMDSTKRKRKKKMRKHKYRKLRKATRIERSRLKK</sequence>
<dbReference type="EMBL" id="KZ819602">
    <property type="protein sequence ID" value="PWN37369.1"/>
    <property type="molecule type" value="Genomic_DNA"/>
</dbReference>
<dbReference type="AlphaFoldDB" id="A0A316VIB1"/>
<evidence type="ECO:0000256" key="1">
    <source>
        <dbReference type="SAM" id="MobiDB-lite"/>
    </source>
</evidence>
<evidence type="ECO:0000313" key="4">
    <source>
        <dbReference type="Proteomes" id="UP000245771"/>
    </source>
</evidence>
<protein>
    <recommendedName>
        <fullName evidence="2">Ribosomal protein mS38 C-terminal domain-containing protein</fullName>
    </recommendedName>
</protein>
<feature type="compositionally biased region" description="Basic and acidic residues" evidence="1">
    <location>
        <begin position="277"/>
        <end position="299"/>
    </location>
</feature>
<dbReference type="InParanoid" id="A0A316VIB1"/>
<accession>A0A316VIB1</accession>
<dbReference type="STRING" id="1280837.A0A316VIB1"/>
<feature type="domain" description="Ribosomal protein mS38 C-terminal" evidence="2">
    <location>
        <begin position="460"/>
        <end position="493"/>
    </location>
</feature>
<proteinExistence type="predicted"/>
<gene>
    <name evidence="3" type="ORF">FA14DRAFT_13485</name>
</gene>
<evidence type="ECO:0000259" key="2">
    <source>
        <dbReference type="SMART" id="SM01155"/>
    </source>
</evidence>
<dbReference type="Proteomes" id="UP000245771">
    <property type="component" value="Unassembled WGS sequence"/>
</dbReference>
<reference evidence="3 4" key="1">
    <citation type="journal article" date="2018" name="Mol. Biol. Evol.">
        <title>Broad Genomic Sampling Reveals a Smut Pathogenic Ancestry of the Fungal Clade Ustilaginomycotina.</title>
        <authorList>
            <person name="Kijpornyongpan T."/>
            <person name="Mondo S.J."/>
            <person name="Barry K."/>
            <person name="Sandor L."/>
            <person name="Lee J."/>
            <person name="Lipzen A."/>
            <person name="Pangilinan J."/>
            <person name="LaButti K."/>
            <person name="Hainaut M."/>
            <person name="Henrissat B."/>
            <person name="Grigoriev I.V."/>
            <person name="Spatafora J.W."/>
            <person name="Aime M.C."/>
        </authorList>
    </citation>
    <scope>NUCLEOTIDE SEQUENCE [LARGE SCALE GENOMIC DNA]</scope>
    <source>
        <strain evidence="3 4">MCA 3882</strain>
    </source>
</reference>